<dbReference type="EMBL" id="JABSTR010000004">
    <property type="protein sequence ID" value="KAH9368258.1"/>
    <property type="molecule type" value="Genomic_DNA"/>
</dbReference>
<dbReference type="Gene3D" id="1.20.1540.10">
    <property type="entry name" value="Rhomboid-like"/>
    <property type="match status" value="1"/>
</dbReference>
<evidence type="ECO:0000256" key="3">
    <source>
        <dbReference type="ARBA" id="ARBA00022989"/>
    </source>
</evidence>
<evidence type="ECO:0000256" key="4">
    <source>
        <dbReference type="ARBA" id="ARBA00023136"/>
    </source>
</evidence>
<feature type="domain" description="Peptidase S54 rhomboid" evidence="6">
    <location>
        <begin position="62"/>
        <end position="216"/>
    </location>
</feature>
<name>A0A9J6FYF8_HAELO</name>
<dbReference type="SUPFAM" id="SSF144091">
    <property type="entry name" value="Rhomboid-like"/>
    <property type="match status" value="1"/>
</dbReference>
<dbReference type="VEuPathDB" id="VectorBase:HLOH_064411"/>
<gene>
    <name evidence="7" type="ORF">HPB48_011575</name>
</gene>
<evidence type="ECO:0000256" key="2">
    <source>
        <dbReference type="ARBA" id="ARBA00022692"/>
    </source>
</evidence>
<comment type="subcellular location">
    <subcellularLocation>
        <location evidence="1">Membrane</location>
        <topology evidence="1">Multi-pass membrane protein</topology>
    </subcellularLocation>
</comment>
<feature type="transmembrane region" description="Helical" evidence="5">
    <location>
        <begin position="20"/>
        <end position="39"/>
    </location>
</feature>
<feature type="transmembrane region" description="Helical" evidence="5">
    <location>
        <begin position="196"/>
        <end position="215"/>
    </location>
</feature>
<dbReference type="AlphaFoldDB" id="A0A9J6FYF8"/>
<keyword evidence="4 5" id="KW-0472">Membrane</keyword>
<proteinExistence type="predicted"/>
<protein>
    <recommendedName>
        <fullName evidence="6">Peptidase S54 rhomboid domain-containing protein</fullName>
    </recommendedName>
</protein>
<evidence type="ECO:0000313" key="8">
    <source>
        <dbReference type="Proteomes" id="UP000821853"/>
    </source>
</evidence>
<dbReference type="GO" id="GO:0016020">
    <property type="term" value="C:membrane"/>
    <property type="evidence" value="ECO:0007669"/>
    <property type="project" value="UniProtKB-SubCell"/>
</dbReference>
<feature type="transmembrane region" description="Helical" evidence="5">
    <location>
        <begin position="168"/>
        <end position="190"/>
    </location>
</feature>
<sequence length="221" mass="24346">MPFLQLQQQHGPHFAQPTAVPWGAILLSGVLLALQTTMVPDRWKQAVSRACVTSDLVIGQRQWHNLLLPGLHSSDPLHTAYTVVSCSDWVTTVEGKMGSGRFVGATVGLTAATNLAFSVLTYYVLPNLKEVAGVRAYEMRYKCFLGLTATLIAMKGLYCAYYPGHGYLFLVFLVPVPMFIGVVCEVTLLYFALPHLWIVGNVSGAVVGMLIYWYLRGQHIP</sequence>
<dbReference type="InterPro" id="IPR035952">
    <property type="entry name" value="Rhomboid-like_sf"/>
</dbReference>
<reference evidence="7 8" key="1">
    <citation type="journal article" date="2020" name="Cell">
        <title>Large-Scale Comparative Analyses of Tick Genomes Elucidate Their Genetic Diversity and Vector Capacities.</title>
        <authorList>
            <consortium name="Tick Genome and Microbiome Consortium (TIGMIC)"/>
            <person name="Jia N."/>
            <person name="Wang J."/>
            <person name="Shi W."/>
            <person name="Du L."/>
            <person name="Sun Y."/>
            <person name="Zhan W."/>
            <person name="Jiang J.F."/>
            <person name="Wang Q."/>
            <person name="Zhang B."/>
            <person name="Ji P."/>
            <person name="Bell-Sakyi L."/>
            <person name="Cui X.M."/>
            <person name="Yuan T.T."/>
            <person name="Jiang B.G."/>
            <person name="Yang W.F."/>
            <person name="Lam T.T."/>
            <person name="Chang Q.C."/>
            <person name="Ding S.J."/>
            <person name="Wang X.J."/>
            <person name="Zhu J.G."/>
            <person name="Ruan X.D."/>
            <person name="Zhao L."/>
            <person name="Wei J.T."/>
            <person name="Ye R.Z."/>
            <person name="Que T.C."/>
            <person name="Du C.H."/>
            <person name="Zhou Y.H."/>
            <person name="Cheng J.X."/>
            <person name="Dai P.F."/>
            <person name="Guo W.B."/>
            <person name="Han X.H."/>
            <person name="Huang E.J."/>
            <person name="Li L.F."/>
            <person name="Wei W."/>
            <person name="Gao Y.C."/>
            <person name="Liu J.Z."/>
            <person name="Shao H.Z."/>
            <person name="Wang X."/>
            <person name="Wang C.C."/>
            <person name="Yang T.C."/>
            <person name="Huo Q.B."/>
            <person name="Li W."/>
            <person name="Chen H.Y."/>
            <person name="Chen S.E."/>
            <person name="Zhou L.G."/>
            <person name="Ni X.B."/>
            <person name="Tian J.H."/>
            <person name="Sheng Y."/>
            <person name="Liu T."/>
            <person name="Pan Y.S."/>
            <person name="Xia L.Y."/>
            <person name="Li J."/>
            <person name="Zhao F."/>
            <person name="Cao W.C."/>
        </authorList>
    </citation>
    <scope>NUCLEOTIDE SEQUENCE [LARGE SCALE GENOMIC DNA]</scope>
    <source>
        <strain evidence="7">HaeL-2018</strain>
    </source>
</reference>
<evidence type="ECO:0000259" key="6">
    <source>
        <dbReference type="Pfam" id="PF01694"/>
    </source>
</evidence>
<accession>A0A9J6FYF8</accession>
<dbReference type="GO" id="GO:0004252">
    <property type="term" value="F:serine-type endopeptidase activity"/>
    <property type="evidence" value="ECO:0007669"/>
    <property type="project" value="InterPro"/>
</dbReference>
<dbReference type="InterPro" id="IPR022764">
    <property type="entry name" value="Peptidase_S54_rhomboid_dom"/>
</dbReference>
<dbReference type="Pfam" id="PF01694">
    <property type="entry name" value="Rhomboid"/>
    <property type="match status" value="1"/>
</dbReference>
<feature type="transmembrane region" description="Helical" evidence="5">
    <location>
        <begin position="144"/>
        <end position="161"/>
    </location>
</feature>
<evidence type="ECO:0000256" key="5">
    <source>
        <dbReference type="SAM" id="Phobius"/>
    </source>
</evidence>
<dbReference type="OMA" id="WIVCHAL"/>
<evidence type="ECO:0000313" key="7">
    <source>
        <dbReference type="EMBL" id="KAH9368258.1"/>
    </source>
</evidence>
<comment type="caution">
    <text evidence="7">The sequence shown here is derived from an EMBL/GenBank/DDBJ whole genome shotgun (WGS) entry which is preliminary data.</text>
</comment>
<dbReference type="Proteomes" id="UP000821853">
    <property type="component" value="Chromosome 2"/>
</dbReference>
<evidence type="ECO:0000256" key="1">
    <source>
        <dbReference type="ARBA" id="ARBA00004141"/>
    </source>
</evidence>
<keyword evidence="3 5" id="KW-1133">Transmembrane helix</keyword>
<organism evidence="7 8">
    <name type="scientific">Haemaphysalis longicornis</name>
    <name type="common">Bush tick</name>
    <dbReference type="NCBI Taxonomy" id="44386"/>
    <lineage>
        <taxon>Eukaryota</taxon>
        <taxon>Metazoa</taxon>
        <taxon>Ecdysozoa</taxon>
        <taxon>Arthropoda</taxon>
        <taxon>Chelicerata</taxon>
        <taxon>Arachnida</taxon>
        <taxon>Acari</taxon>
        <taxon>Parasitiformes</taxon>
        <taxon>Ixodida</taxon>
        <taxon>Ixodoidea</taxon>
        <taxon>Ixodidae</taxon>
        <taxon>Haemaphysalinae</taxon>
        <taxon>Haemaphysalis</taxon>
    </lineage>
</organism>
<keyword evidence="2 5" id="KW-0812">Transmembrane</keyword>
<keyword evidence="8" id="KW-1185">Reference proteome</keyword>
<feature type="transmembrane region" description="Helical" evidence="5">
    <location>
        <begin position="102"/>
        <end position="124"/>
    </location>
</feature>